<keyword evidence="6" id="KW-1185">Reference proteome</keyword>
<name>A0A6M8HQJ1_9PROT</name>
<dbReference type="GO" id="GO:0030246">
    <property type="term" value="F:carbohydrate binding"/>
    <property type="evidence" value="ECO:0007669"/>
    <property type="project" value="UniProtKB-ARBA"/>
</dbReference>
<organism evidence="5 6">
    <name type="scientific">Lichenicola cladoniae</name>
    <dbReference type="NCBI Taxonomy" id="1484109"/>
    <lineage>
        <taxon>Bacteria</taxon>
        <taxon>Pseudomonadati</taxon>
        <taxon>Pseudomonadota</taxon>
        <taxon>Alphaproteobacteria</taxon>
        <taxon>Acetobacterales</taxon>
        <taxon>Acetobacteraceae</taxon>
        <taxon>Lichenicola</taxon>
    </lineage>
</organism>
<dbReference type="InterPro" id="IPR025997">
    <property type="entry name" value="SBP_2_dom"/>
</dbReference>
<dbReference type="Gene3D" id="3.40.50.2300">
    <property type="match status" value="2"/>
</dbReference>
<dbReference type="RefSeq" id="WP_171836376.1">
    <property type="nucleotide sequence ID" value="NZ_CP053708.1"/>
</dbReference>
<dbReference type="EMBL" id="CP053708">
    <property type="protein sequence ID" value="QKE90743.1"/>
    <property type="molecule type" value="Genomic_DNA"/>
</dbReference>
<keyword evidence="3" id="KW-0732">Signal</keyword>
<evidence type="ECO:0000313" key="6">
    <source>
        <dbReference type="Proteomes" id="UP000500767"/>
    </source>
</evidence>
<evidence type="ECO:0000256" key="1">
    <source>
        <dbReference type="ARBA" id="ARBA00004196"/>
    </source>
</evidence>
<dbReference type="InterPro" id="IPR028082">
    <property type="entry name" value="Peripla_BP_I"/>
</dbReference>
<dbReference type="Proteomes" id="UP000500767">
    <property type="component" value="Chromosome"/>
</dbReference>
<sequence length="313" mass="32835">MDRRTFLAACAAAGSIGIAPRFAWAQGSHKPVIGLVMKSLANEFFKDMQEGAVKHAQERGDLTLIPVGIQSETDIDGQIAAVENLITRKVDAIVIAPADSRALLSPIVRAMKAGIKIINIDVAFDPASMRKHHVDIAFVGPDNRAGARLSGDVLAKALGRGGKVVIIEGNPGAENGVQRKLGFTDAIAAGGLMLIDSRTGHWETEEANTVFTNMLTAHQDIQGVMAANDSMALGVVKAIDAAGKPGQIKVVSFDNIPAIQPLLKDGKVLATVDQFGAQLAAMGIDNAMKEIAGQHLTGWIKTPVKLITGQSAG</sequence>
<comment type="similarity">
    <text evidence="2">Belongs to the bacterial solute-binding protein 2 family.</text>
</comment>
<evidence type="ECO:0000259" key="4">
    <source>
        <dbReference type="Pfam" id="PF13407"/>
    </source>
</evidence>
<dbReference type="GO" id="GO:0030313">
    <property type="term" value="C:cell envelope"/>
    <property type="evidence" value="ECO:0007669"/>
    <property type="project" value="UniProtKB-SubCell"/>
</dbReference>
<dbReference type="SUPFAM" id="SSF53822">
    <property type="entry name" value="Periplasmic binding protein-like I"/>
    <property type="match status" value="1"/>
</dbReference>
<accession>A0A6M8HQJ1</accession>
<dbReference type="CDD" id="cd19970">
    <property type="entry name" value="PBP1_ABC_sugar_binding-like"/>
    <property type="match status" value="1"/>
</dbReference>
<evidence type="ECO:0000256" key="2">
    <source>
        <dbReference type="ARBA" id="ARBA00007639"/>
    </source>
</evidence>
<evidence type="ECO:0000256" key="3">
    <source>
        <dbReference type="ARBA" id="ARBA00022729"/>
    </source>
</evidence>
<protein>
    <submittedName>
        <fullName evidence="5">Sugar ABC transporter substrate-binding protein</fullName>
    </submittedName>
</protein>
<proteinExistence type="inferred from homology"/>
<comment type="subcellular location">
    <subcellularLocation>
        <location evidence="1">Cell envelope</location>
    </subcellularLocation>
</comment>
<dbReference type="KEGG" id="lck:HN018_12460"/>
<dbReference type="PANTHER" id="PTHR46847:SF1">
    <property type="entry name" value="D-ALLOSE-BINDING PERIPLASMIC PROTEIN-RELATED"/>
    <property type="match status" value="1"/>
</dbReference>
<gene>
    <name evidence="5" type="ORF">HN018_12460</name>
</gene>
<evidence type="ECO:0000313" key="5">
    <source>
        <dbReference type="EMBL" id="QKE90743.1"/>
    </source>
</evidence>
<dbReference type="AlphaFoldDB" id="A0A6M8HQJ1"/>
<feature type="domain" description="Periplasmic binding protein" evidence="4">
    <location>
        <begin position="33"/>
        <end position="294"/>
    </location>
</feature>
<reference evidence="5 6" key="1">
    <citation type="journal article" date="2014" name="World J. Microbiol. Biotechnol.">
        <title>Biodiversity and physiological characteristics of Antarctic and Arctic lichens-associated bacteria.</title>
        <authorList>
            <person name="Lee Y.M."/>
            <person name="Kim E.H."/>
            <person name="Lee H.K."/>
            <person name="Hong S.G."/>
        </authorList>
    </citation>
    <scope>NUCLEOTIDE SEQUENCE [LARGE SCALE GENOMIC DNA]</scope>
    <source>
        <strain evidence="5 6">PAMC 26569</strain>
    </source>
</reference>
<dbReference type="PANTHER" id="PTHR46847">
    <property type="entry name" value="D-ALLOSE-BINDING PERIPLASMIC PROTEIN-RELATED"/>
    <property type="match status" value="1"/>
</dbReference>
<dbReference type="Pfam" id="PF13407">
    <property type="entry name" value="Peripla_BP_4"/>
    <property type="match status" value="1"/>
</dbReference>